<protein>
    <submittedName>
        <fullName evidence="2">Uncharacterized protein</fullName>
    </submittedName>
</protein>
<dbReference type="AlphaFoldDB" id="A0A8S0R247"/>
<accession>A0A8S0R247</accession>
<dbReference type="Gramene" id="OE9A003680T1">
    <property type="protein sequence ID" value="OE9A003680C1"/>
    <property type="gene ID" value="OE9A003680"/>
</dbReference>
<reference evidence="2 3" key="1">
    <citation type="submission" date="2019-12" db="EMBL/GenBank/DDBJ databases">
        <authorList>
            <person name="Alioto T."/>
            <person name="Alioto T."/>
            <person name="Gomez Garrido J."/>
        </authorList>
    </citation>
    <scope>NUCLEOTIDE SEQUENCE [LARGE SCALE GENOMIC DNA]</scope>
</reference>
<sequence>MPTTMRAFYIVEFEVDLRDEASLFYVVEFEGCSYQTFGGAIEERGTHVLIVAVDSKFNCAPFHFNGLDHDPNYGRDRLAHQSNCEKVVEQAFHYRSGHDGGGTRHIGSFARLLRECPNGQEEAPKSELGVRAKEEANKEKAELKAKVEGLVDEAAGLKQQLERAGGAAIEEYVAHFHETSEYDGLGMYWRGLAYSEFFKRLAELHPELDFTSIRDDFIPTEPSTLADKEVPGREDVD</sequence>
<feature type="coiled-coil region" evidence="1">
    <location>
        <begin position="133"/>
        <end position="160"/>
    </location>
</feature>
<proteinExistence type="predicted"/>
<dbReference type="EMBL" id="CACTIH010002090">
    <property type="protein sequence ID" value="CAA2973208.1"/>
    <property type="molecule type" value="Genomic_DNA"/>
</dbReference>
<evidence type="ECO:0000256" key="1">
    <source>
        <dbReference type="SAM" id="Coils"/>
    </source>
</evidence>
<dbReference type="Proteomes" id="UP000594638">
    <property type="component" value="Unassembled WGS sequence"/>
</dbReference>
<keyword evidence="3" id="KW-1185">Reference proteome</keyword>
<name>A0A8S0R247_OLEEU</name>
<organism evidence="2 3">
    <name type="scientific">Olea europaea subsp. europaea</name>
    <dbReference type="NCBI Taxonomy" id="158383"/>
    <lineage>
        <taxon>Eukaryota</taxon>
        <taxon>Viridiplantae</taxon>
        <taxon>Streptophyta</taxon>
        <taxon>Embryophyta</taxon>
        <taxon>Tracheophyta</taxon>
        <taxon>Spermatophyta</taxon>
        <taxon>Magnoliopsida</taxon>
        <taxon>eudicotyledons</taxon>
        <taxon>Gunneridae</taxon>
        <taxon>Pentapetalae</taxon>
        <taxon>asterids</taxon>
        <taxon>lamiids</taxon>
        <taxon>Lamiales</taxon>
        <taxon>Oleaceae</taxon>
        <taxon>Oleeae</taxon>
        <taxon>Olea</taxon>
    </lineage>
</organism>
<keyword evidence="1" id="KW-0175">Coiled coil</keyword>
<gene>
    <name evidence="2" type="ORF">OLEA9_A003680</name>
</gene>
<evidence type="ECO:0000313" key="3">
    <source>
        <dbReference type="Proteomes" id="UP000594638"/>
    </source>
</evidence>
<comment type="caution">
    <text evidence="2">The sequence shown here is derived from an EMBL/GenBank/DDBJ whole genome shotgun (WGS) entry which is preliminary data.</text>
</comment>
<evidence type="ECO:0000313" key="2">
    <source>
        <dbReference type="EMBL" id="CAA2973208.1"/>
    </source>
</evidence>